<reference evidence="7 10" key="2">
    <citation type="submission" date="2021-01" db="EMBL/GenBank/DDBJ databases">
        <title>Whole genome shotgun sequence of Cellulomonas oligotrophica NBRC 109435.</title>
        <authorList>
            <person name="Komaki H."/>
            <person name="Tamura T."/>
        </authorList>
    </citation>
    <scope>NUCLEOTIDE SEQUENCE [LARGE SCALE GENOMIC DNA]</scope>
    <source>
        <strain evidence="7 10">NBRC 109435</strain>
    </source>
</reference>
<evidence type="ECO:0000313" key="8">
    <source>
        <dbReference type="EMBL" id="NYD86496.1"/>
    </source>
</evidence>
<dbReference type="PANTHER" id="PTHR30086:SF20">
    <property type="entry name" value="ARGININE EXPORTER PROTEIN ARGO-RELATED"/>
    <property type="match status" value="1"/>
</dbReference>
<feature type="transmembrane region" description="Helical" evidence="6">
    <location>
        <begin position="6"/>
        <end position="27"/>
    </location>
</feature>
<gene>
    <name evidence="8" type="ORF">BKA21_002045</name>
    <name evidence="7" type="ORF">Col01nite_17720</name>
</gene>
<feature type="transmembrane region" description="Helical" evidence="6">
    <location>
        <begin position="187"/>
        <end position="209"/>
    </location>
</feature>
<dbReference type="GO" id="GO:0015171">
    <property type="term" value="F:amino acid transmembrane transporter activity"/>
    <property type="evidence" value="ECO:0007669"/>
    <property type="project" value="TreeGrafter"/>
</dbReference>
<evidence type="ECO:0000256" key="2">
    <source>
        <dbReference type="ARBA" id="ARBA00022475"/>
    </source>
</evidence>
<organism evidence="8 9">
    <name type="scientific">Cellulomonas oligotrophica</name>
    <dbReference type="NCBI Taxonomy" id="931536"/>
    <lineage>
        <taxon>Bacteria</taxon>
        <taxon>Bacillati</taxon>
        <taxon>Actinomycetota</taxon>
        <taxon>Actinomycetes</taxon>
        <taxon>Micrococcales</taxon>
        <taxon>Cellulomonadaceae</taxon>
        <taxon>Cellulomonas</taxon>
    </lineage>
</organism>
<feature type="transmembrane region" description="Helical" evidence="6">
    <location>
        <begin position="70"/>
        <end position="89"/>
    </location>
</feature>
<reference evidence="8 9" key="1">
    <citation type="submission" date="2020-07" db="EMBL/GenBank/DDBJ databases">
        <title>Sequencing the genomes of 1000 actinobacteria strains.</title>
        <authorList>
            <person name="Klenk H.-P."/>
        </authorList>
    </citation>
    <scope>NUCLEOTIDE SEQUENCE [LARGE SCALE GENOMIC DNA]</scope>
    <source>
        <strain evidence="8 9">DSM 24482</strain>
    </source>
</reference>
<keyword evidence="10" id="KW-1185">Reference proteome</keyword>
<evidence type="ECO:0000256" key="6">
    <source>
        <dbReference type="SAM" id="Phobius"/>
    </source>
</evidence>
<dbReference type="Pfam" id="PF01810">
    <property type="entry name" value="LysE"/>
    <property type="match status" value="1"/>
</dbReference>
<dbReference type="AlphaFoldDB" id="A0A7Y9JY23"/>
<dbReference type="RefSeq" id="WP_140458109.1">
    <property type="nucleotide sequence ID" value="NZ_BAABFI010000001.1"/>
</dbReference>
<dbReference type="Proteomes" id="UP000577956">
    <property type="component" value="Unassembled WGS sequence"/>
</dbReference>
<evidence type="ECO:0000313" key="7">
    <source>
        <dbReference type="EMBL" id="GIG32613.1"/>
    </source>
</evidence>
<sequence>MGTGWTSALAGLVFGLGLIVAIGAQNAHVLRQGLRREHVAVVVAVCALSDVVLIAVGTAGVGALVAASPVVTAVATLLGAAVLLVYGALAARRALHPGTLVADDDRPAGAAAPVVPVLLVTLALTWLNPHVYLDTVVLLGAVSAGHGDARWWFAAGAAVGSVAWFSALGFGAALLRPVFARPGAWRVLDAGVAVVMVAIAAGLVADLAAGAH</sequence>
<dbReference type="EMBL" id="BONN01000004">
    <property type="protein sequence ID" value="GIG32613.1"/>
    <property type="molecule type" value="Genomic_DNA"/>
</dbReference>
<keyword evidence="3 6" id="KW-0812">Transmembrane</keyword>
<evidence type="ECO:0000256" key="5">
    <source>
        <dbReference type="ARBA" id="ARBA00023136"/>
    </source>
</evidence>
<keyword evidence="2" id="KW-1003">Cell membrane</keyword>
<comment type="subcellular location">
    <subcellularLocation>
        <location evidence="1">Cell membrane</location>
        <topology evidence="1">Multi-pass membrane protein</topology>
    </subcellularLocation>
</comment>
<feature type="transmembrane region" description="Helical" evidence="6">
    <location>
        <begin position="110"/>
        <end position="131"/>
    </location>
</feature>
<evidence type="ECO:0000256" key="1">
    <source>
        <dbReference type="ARBA" id="ARBA00004651"/>
    </source>
</evidence>
<dbReference type="Proteomes" id="UP000618382">
    <property type="component" value="Unassembled WGS sequence"/>
</dbReference>
<keyword evidence="4 6" id="KW-1133">Transmembrane helix</keyword>
<feature type="transmembrane region" description="Helical" evidence="6">
    <location>
        <begin position="151"/>
        <end position="175"/>
    </location>
</feature>
<dbReference type="EMBL" id="JACCBK010000001">
    <property type="protein sequence ID" value="NYD86496.1"/>
    <property type="molecule type" value="Genomic_DNA"/>
</dbReference>
<feature type="transmembrane region" description="Helical" evidence="6">
    <location>
        <begin position="39"/>
        <end position="64"/>
    </location>
</feature>
<dbReference type="InterPro" id="IPR001123">
    <property type="entry name" value="LeuE-type"/>
</dbReference>
<dbReference type="GO" id="GO:0005886">
    <property type="term" value="C:plasma membrane"/>
    <property type="evidence" value="ECO:0007669"/>
    <property type="project" value="UniProtKB-SubCell"/>
</dbReference>
<name>A0A7Y9JY23_9CELL</name>
<evidence type="ECO:0000313" key="10">
    <source>
        <dbReference type="Proteomes" id="UP000618382"/>
    </source>
</evidence>
<accession>A0A7Y9JY23</accession>
<dbReference type="PANTHER" id="PTHR30086">
    <property type="entry name" value="ARGININE EXPORTER PROTEIN ARGO"/>
    <property type="match status" value="1"/>
</dbReference>
<evidence type="ECO:0000256" key="3">
    <source>
        <dbReference type="ARBA" id="ARBA00022692"/>
    </source>
</evidence>
<proteinExistence type="predicted"/>
<comment type="caution">
    <text evidence="8">The sequence shown here is derived from an EMBL/GenBank/DDBJ whole genome shotgun (WGS) entry which is preliminary data.</text>
</comment>
<evidence type="ECO:0000313" key="9">
    <source>
        <dbReference type="Proteomes" id="UP000577956"/>
    </source>
</evidence>
<evidence type="ECO:0000256" key="4">
    <source>
        <dbReference type="ARBA" id="ARBA00022989"/>
    </source>
</evidence>
<keyword evidence="5 6" id="KW-0472">Membrane</keyword>
<protein>
    <submittedName>
        <fullName evidence="8">L-lysine exporter family protein LysE/ArgO</fullName>
    </submittedName>
    <submittedName>
        <fullName evidence="7">Transporter</fullName>
    </submittedName>
</protein>